<protein>
    <recommendedName>
        <fullName evidence="11">Rapid ALkalinization Factor</fullName>
    </recommendedName>
</protein>
<keyword evidence="10" id="KW-1185">Reference proteome</keyword>
<comment type="function">
    <text evidence="7">Cell signaling peptide that may regulate plant stress, growth, and development. Mediates a rapid alkalinization of extracellular space by mediating a transient increase in the cytoplasmic Ca(2+) concentration leading to a calcium-dependent signaling events through a cell surface receptor and a concomitant activation of some intracellular mitogen-activated protein kinases.</text>
</comment>
<dbReference type="Proteomes" id="UP000823674">
    <property type="component" value="Chromosome A09"/>
</dbReference>
<dbReference type="InterPro" id="IPR008801">
    <property type="entry name" value="RALF"/>
</dbReference>
<dbReference type="PANTHER" id="PTHR34270">
    <property type="entry name" value="PROTEIN RALF-LIKE 15-RELATED"/>
    <property type="match status" value="1"/>
</dbReference>
<evidence type="ECO:0008006" key="11">
    <source>
        <dbReference type="Google" id="ProtNLM"/>
    </source>
</evidence>
<reference evidence="9 10" key="1">
    <citation type="submission" date="2021-03" db="EMBL/GenBank/DDBJ databases">
        <authorList>
            <person name="King G.J."/>
            <person name="Bancroft I."/>
            <person name="Baten A."/>
            <person name="Bloomfield J."/>
            <person name="Borpatragohain P."/>
            <person name="He Z."/>
            <person name="Irish N."/>
            <person name="Irwin J."/>
            <person name="Liu K."/>
            <person name="Mauleon R.P."/>
            <person name="Moore J."/>
            <person name="Morris R."/>
            <person name="Ostergaard L."/>
            <person name="Wang B."/>
            <person name="Wells R."/>
        </authorList>
    </citation>
    <scope>NUCLEOTIDE SEQUENCE [LARGE SCALE GENOMIC DNA]</scope>
    <source>
        <strain evidence="9">R-o-18</strain>
        <tissue evidence="9">Leaf</tissue>
    </source>
</reference>
<keyword evidence="8" id="KW-0812">Transmembrane</keyword>
<keyword evidence="3" id="KW-0964">Secreted</keyword>
<comment type="similarity">
    <text evidence="2">Belongs to the plant rapid alkalinization factor (RALF) family.</text>
</comment>
<comment type="subcellular location">
    <subcellularLocation>
        <location evidence="1">Secreted</location>
    </subcellularLocation>
</comment>
<keyword evidence="8" id="KW-1133">Transmembrane helix</keyword>
<evidence type="ECO:0000256" key="3">
    <source>
        <dbReference type="ARBA" id="ARBA00022525"/>
    </source>
</evidence>
<evidence type="ECO:0000256" key="7">
    <source>
        <dbReference type="ARBA" id="ARBA00037228"/>
    </source>
</evidence>
<name>A0ABQ7LCJ2_BRACM</name>
<comment type="caution">
    <text evidence="9">The sequence shown here is derived from an EMBL/GenBank/DDBJ whole genome shotgun (WGS) entry which is preliminary data.</text>
</comment>
<dbReference type="EMBL" id="JADBGQ010000008">
    <property type="protein sequence ID" value="KAG5382971.1"/>
    <property type="molecule type" value="Genomic_DNA"/>
</dbReference>
<evidence type="ECO:0000256" key="8">
    <source>
        <dbReference type="SAM" id="Phobius"/>
    </source>
</evidence>
<proteinExistence type="inferred from homology"/>
<evidence type="ECO:0000313" key="9">
    <source>
        <dbReference type="EMBL" id="KAG5382971.1"/>
    </source>
</evidence>
<gene>
    <name evidence="9" type="primary">A09p019150.1_BraROA</name>
    <name evidence="9" type="ORF">IGI04_034441</name>
</gene>
<evidence type="ECO:0000256" key="6">
    <source>
        <dbReference type="ARBA" id="ARBA00023157"/>
    </source>
</evidence>
<feature type="transmembrane region" description="Helical" evidence="8">
    <location>
        <begin position="21"/>
        <end position="38"/>
    </location>
</feature>
<feature type="transmembrane region" description="Helical" evidence="8">
    <location>
        <begin position="74"/>
        <end position="92"/>
    </location>
</feature>
<keyword evidence="5" id="KW-0732">Signal</keyword>
<keyword evidence="4" id="KW-0372">Hormone</keyword>
<evidence type="ECO:0000256" key="5">
    <source>
        <dbReference type="ARBA" id="ARBA00022729"/>
    </source>
</evidence>
<evidence type="ECO:0000256" key="2">
    <source>
        <dbReference type="ARBA" id="ARBA00009178"/>
    </source>
</evidence>
<keyword evidence="6" id="KW-1015">Disulfide bond</keyword>
<accession>A0ABQ7LCJ2</accession>
<dbReference type="Pfam" id="PF05498">
    <property type="entry name" value="RALF"/>
    <property type="match status" value="1"/>
</dbReference>
<keyword evidence="8" id="KW-0472">Membrane</keyword>
<dbReference type="PANTHER" id="PTHR34270:SF12">
    <property type="entry name" value="PROTEIN RALF-LIKE 15-RELATED"/>
    <property type="match status" value="1"/>
</dbReference>
<evidence type="ECO:0000256" key="1">
    <source>
        <dbReference type="ARBA" id="ARBA00004613"/>
    </source>
</evidence>
<sequence length="190" mass="22098">MKTKPKSKNFKLQPPTSTINIYLFWEILNFLGSIEYPYRFGFGSDNTHNPKYHKTRSNRYLRRVVSDRMGMSESIKVIVSLFLVVLLALAATQTESRYINYHALHGDHSLICDKAHPNTCKKEEANPYTRGCETIDRCRGQSLGPKMFGFGSDNTHNPKYHKTRSNRYLRRVGSVRIHFYRIGFDLFAQL</sequence>
<organism evidence="9 10">
    <name type="scientific">Brassica rapa subsp. trilocularis</name>
    <dbReference type="NCBI Taxonomy" id="1813537"/>
    <lineage>
        <taxon>Eukaryota</taxon>
        <taxon>Viridiplantae</taxon>
        <taxon>Streptophyta</taxon>
        <taxon>Embryophyta</taxon>
        <taxon>Tracheophyta</taxon>
        <taxon>Spermatophyta</taxon>
        <taxon>Magnoliopsida</taxon>
        <taxon>eudicotyledons</taxon>
        <taxon>Gunneridae</taxon>
        <taxon>Pentapetalae</taxon>
        <taxon>rosids</taxon>
        <taxon>malvids</taxon>
        <taxon>Brassicales</taxon>
        <taxon>Brassicaceae</taxon>
        <taxon>Brassiceae</taxon>
        <taxon>Brassica</taxon>
    </lineage>
</organism>
<evidence type="ECO:0000256" key="4">
    <source>
        <dbReference type="ARBA" id="ARBA00022702"/>
    </source>
</evidence>
<evidence type="ECO:0000313" key="10">
    <source>
        <dbReference type="Proteomes" id="UP000823674"/>
    </source>
</evidence>